<dbReference type="AlphaFoldDB" id="A0A8X6WLG8"/>
<organism evidence="1 2">
    <name type="scientific">Trichonephila clavipes</name>
    <name type="common">Golden silk orbweaver</name>
    <name type="synonym">Nephila clavipes</name>
    <dbReference type="NCBI Taxonomy" id="2585209"/>
    <lineage>
        <taxon>Eukaryota</taxon>
        <taxon>Metazoa</taxon>
        <taxon>Ecdysozoa</taxon>
        <taxon>Arthropoda</taxon>
        <taxon>Chelicerata</taxon>
        <taxon>Arachnida</taxon>
        <taxon>Araneae</taxon>
        <taxon>Araneomorphae</taxon>
        <taxon>Entelegynae</taxon>
        <taxon>Araneoidea</taxon>
        <taxon>Nephilidae</taxon>
        <taxon>Trichonephila</taxon>
    </lineage>
</organism>
<evidence type="ECO:0000313" key="1">
    <source>
        <dbReference type="EMBL" id="GFY36672.1"/>
    </source>
</evidence>
<proteinExistence type="predicted"/>
<name>A0A8X6WLG8_TRICX</name>
<dbReference type="Proteomes" id="UP000887159">
    <property type="component" value="Unassembled WGS sequence"/>
</dbReference>
<gene>
    <name evidence="1" type="ORF">TNCV_28761</name>
</gene>
<reference evidence="1" key="1">
    <citation type="submission" date="2020-08" db="EMBL/GenBank/DDBJ databases">
        <title>Multicomponent nature underlies the extraordinary mechanical properties of spider dragline silk.</title>
        <authorList>
            <person name="Kono N."/>
            <person name="Nakamura H."/>
            <person name="Mori M."/>
            <person name="Yoshida Y."/>
            <person name="Ohtoshi R."/>
            <person name="Malay A.D."/>
            <person name="Moran D.A.P."/>
            <person name="Tomita M."/>
            <person name="Numata K."/>
            <person name="Arakawa K."/>
        </authorList>
    </citation>
    <scope>NUCLEOTIDE SEQUENCE</scope>
</reference>
<keyword evidence="2" id="KW-1185">Reference proteome</keyword>
<sequence length="93" mass="10517">MCNDLIPEVASSSSCLPKDVRVKKARGRGYCYTTFFVPHKMTISTVKGVSRYLSQLVVSRTPTLPPPPRIEEQMLPSAYFKDVIKILVLFVNR</sequence>
<accession>A0A8X6WLG8</accession>
<evidence type="ECO:0000313" key="2">
    <source>
        <dbReference type="Proteomes" id="UP000887159"/>
    </source>
</evidence>
<dbReference type="EMBL" id="BMAU01021437">
    <property type="protein sequence ID" value="GFY36672.1"/>
    <property type="molecule type" value="Genomic_DNA"/>
</dbReference>
<protein>
    <submittedName>
        <fullName evidence="1">Uncharacterized protein</fullName>
    </submittedName>
</protein>
<comment type="caution">
    <text evidence="1">The sequence shown here is derived from an EMBL/GenBank/DDBJ whole genome shotgun (WGS) entry which is preliminary data.</text>
</comment>